<dbReference type="GO" id="GO:0046872">
    <property type="term" value="F:metal ion binding"/>
    <property type="evidence" value="ECO:0007669"/>
    <property type="project" value="UniProtKB-UniRule"/>
</dbReference>
<evidence type="ECO:0000256" key="3">
    <source>
        <dbReference type="ARBA" id="ARBA00022723"/>
    </source>
</evidence>
<dbReference type="InterPro" id="IPR001567">
    <property type="entry name" value="Pept_M3A_M3B_dom"/>
</dbReference>
<evidence type="ECO:0000256" key="4">
    <source>
        <dbReference type="ARBA" id="ARBA00022801"/>
    </source>
</evidence>
<dbReference type="InterPro" id="IPR024079">
    <property type="entry name" value="MetalloPept_cat_dom_sf"/>
</dbReference>
<dbReference type="EMBL" id="FQTV01000005">
    <property type="protein sequence ID" value="SHF06810.1"/>
    <property type="molecule type" value="Genomic_DNA"/>
</dbReference>
<dbReference type="Gene3D" id="1.10.1370.10">
    <property type="entry name" value="Neurolysin, domain 3"/>
    <property type="match status" value="1"/>
</dbReference>
<gene>
    <name evidence="10" type="ORF">SAMN05444405_10523</name>
</gene>
<keyword evidence="2 7" id="KW-0645">Protease</keyword>
<comment type="cofactor">
    <cofactor evidence="7">
        <name>Zn(2+)</name>
        <dbReference type="ChEBI" id="CHEBI:29105"/>
    </cofactor>
    <text evidence="7">Binds 1 zinc ion.</text>
</comment>
<keyword evidence="11" id="KW-1185">Reference proteome</keyword>
<dbReference type="FunFam" id="3.40.390.10:FF:000009">
    <property type="entry name" value="Oligopeptidase A"/>
    <property type="match status" value="1"/>
</dbReference>
<comment type="similarity">
    <text evidence="1 7">Belongs to the peptidase M3 family.</text>
</comment>
<feature type="domain" description="Peptidase M3A/M3B catalytic" evidence="9">
    <location>
        <begin position="252"/>
        <end position="695"/>
    </location>
</feature>
<feature type="signal peptide" evidence="8">
    <location>
        <begin position="1"/>
        <end position="20"/>
    </location>
</feature>
<evidence type="ECO:0000313" key="10">
    <source>
        <dbReference type="EMBL" id="SHF06810.1"/>
    </source>
</evidence>
<feature type="chain" id="PRO_5009908468" evidence="8">
    <location>
        <begin position="21"/>
        <end position="697"/>
    </location>
</feature>
<dbReference type="GO" id="GO:0004222">
    <property type="term" value="F:metalloendopeptidase activity"/>
    <property type="evidence" value="ECO:0007669"/>
    <property type="project" value="InterPro"/>
</dbReference>
<dbReference type="OrthoDB" id="9773538at2"/>
<dbReference type="PANTHER" id="PTHR43660">
    <property type="entry name" value="DIPEPTIDYL CARBOXYPEPTIDASE"/>
    <property type="match status" value="1"/>
</dbReference>
<keyword evidence="8" id="KW-0732">Signal</keyword>
<dbReference type="GO" id="GO:0006508">
    <property type="term" value="P:proteolysis"/>
    <property type="evidence" value="ECO:0007669"/>
    <property type="project" value="UniProtKB-KW"/>
</dbReference>
<evidence type="ECO:0000256" key="1">
    <source>
        <dbReference type="ARBA" id="ARBA00006040"/>
    </source>
</evidence>
<dbReference type="Gene3D" id="3.40.390.10">
    <property type="entry name" value="Collagenase (Catalytic Domain)"/>
    <property type="match status" value="1"/>
</dbReference>
<dbReference type="InterPro" id="IPR045090">
    <property type="entry name" value="Pept_M3A_M3B"/>
</dbReference>
<keyword evidence="5 7" id="KW-0862">Zinc</keyword>
<dbReference type="STRING" id="1297750.SAMN05444405_10523"/>
<dbReference type="GO" id="GO:0005829">
    <property type="term" value="C:cytosol"/>
    <property type="evidence" value="ECO:0007669"/>
    <property type="project" value="UniProtKB-ARBA"/>
</dbReference>
<dbReference type="InterPro" id="IPR034005">
    <property type="entry name" value="M3A_DCP"/>
</dbReference>
<dbReference type="RefSeq" id="WP_073400134.1">
    <property type="nucleotide sequence ID" value="NZ_FQTV01000005.1"/>
</dbReference>
<dbReference type="Proteomes" id="UP000184509">
    <property type="component" value="Unassembled WGS sequence"/>
</dbReference>
<keyword evidence="6 7" id="KW-0482">Metalloprotease</keyword>
<reference evidence="10 11" key="1">
    <citation type="submission" date="2016-11" db="EMBL/GenBank/DDBJ databases">
        <authorList>
            <person name="Jaros S."/>
            <person name="Januszkiewicz K."/>
            <person name="Wedrychowicz H."/>
        </authorList>
    </citation>
    <scope>NUCLEOTIDE SEQUENCE [LARGE SCALE GENOMIC DNA]</scope>
    <source>
        <strain evidence="10 11">DSM 26991</strain>
    </source>
</reference>
<evidence type="ECO:0000259" key="9">
    <source>
        <dbReference type="Pfam" id="PF01432"/>
    </source>
</evidence>
<accession>A0A1M4YM09</accession>
<dbReference type="AlphaFoldDB" id="A0A1M4YM09"/>
<evidence type="ECO:0000313" key="11">
    <source>
        <dbReference type="Proteomes" id="UP000184509"/>
    </source>
</evidence>
<dbReference type="Pfam" id="PF01432">
    <property type="entry name" value="Peptidase_M3"/>
    <property type="match status" value="1"/>
</dbReference>
<evidence type="ECO:0000256" key="7">
    <source>
        <dbReference type="RuleBase" id="RU003435"/>
    </source>
</evidence>
<protein>
    <submittedName>
        <fullName evidence="10">Peptidyl-dipeptidase Dcp Metallo peptidase. MEROPS family M03A</fullName>
    </submittedName>
</protein>
<dbReference type="InterPro" id="IPR024077">
    <property type="entry name" value="Neurolysin/TOP_dom2"/>
</dbReference>
<sequence length="697" mass="79586">MDLKKIVFILSICSMTYSYAGNVKTDPNPFLSEFKTLYNAPSFDKIKIEHYEPAFLEGIRQQNAQIKAIVSNKAKPTFQNTIVAYDNSGEILRRVGGVFFNLTEAETNDALTALSIKMAPVLSEHSDNISLNKALFKRIKTVYSQRGSLKLTREQERLLELIYKDFVRSGAALDDKKQARLREINKELATLEIDFSNHVLNETNAYQLVISDKKDLAGLPDWLVKSAAEDAKAAGKEGKWIFTLHNASRLPFLQYADNRALREQIYNAYINRANKGDKNDNKAILAKVITLRLEKANLLGFDTYSNFVLDKNMAKNSAKVMDFLNNLWIYSNENARKEAAELQKLMDKEGKGEKLARWDWWYYSEKLRQEKYNLNEDELKPYFKLDNVREGAFAVANKLYGITLTEVKNVPVYNPDVKVFDVKDSKGKHLGLFYVDYFPRPGKRGGAWMNNYKDQHGESRPIICNVASFTKPAGDVPSLLTLDEVQTLFHEFGHALHGLLTKCNYVGVSGTNVTRDFVELPSQIMEHWATEPEVLKMYAKNYKTGEVMPDTLIQKLNKQMLFNQGFMTTELLAAAILDMEFHNLKDAKNLDVVDFEKKVMDKYGLIPEIAPRYRATYFNHIIGGYAAGYYSYLWANVLDSDAFEAFKENGIFDKKTADAFRTNVLEKGGSEDPMVLYKKFRGAEPKLEPMLKNRGLQ</sequence>
<dbReference type="CDD" id="cd06456">
    <property type="entry name" value="M3A_DCP"/>
    <property type="match status" value="1"/>
</dbReference>
<evidence type="ECO:0000256" key="8">
    <source>
        <dbReference type="SAM" id="SignalP"/>
    </source>
</evidence>
<evidence type="ECO:0000256" key="2">
    <source>
        <dbReference type="ARBA" id="ARBA00022670"/>
    </source>
</evidence>
<proteinExistence type="inferred from homology"/>
<dbReference type="SUPFAM" id="SSF55486">
    <property type="entry name" value="Metalloproteases ('zincins'), catalytic domain"/>
    <property type="match status" value="1"/>
</dbReference>
<organism evidence="10 11">
    <name type="scientific">Bacteroides luti</name>
    <dbReference type="NCBI Taxonomy" id="1297750"/>
    <lineage>
        <taxon>Bacteria</taxon>
        <taxon>Pseudomonadati</taxon>
        <taxon>Bacteroidota</taxon>
        <taxon>Bacteroidia</taxon>
        <taxon>Bacteroidales</taxon>
        <taxon>Bacteroidaceae</taxon>
        <taxon>Bacteroides</taxon>
    </lineage>
</organism>
<dbReference type="PANTHER" id="PTHR43660:SF1">
    <property type="entry name" value="DIPEPTIDYL CARBOXYPEPTIDASE"/>
    <property type="match status" value="1"/>
</dbReference>
<dbReference type="GO" id="GO:0004180">
    <property type="term" value="F:carboxypeptidase activity"/>
    <property type="evidence" value="ECO:0007669"/>
    <property type="project" value="TreeGrafter"/>
</dbReference>
<name>A0A1M4YM09_9BACE</name>
<evidence type="ECO:0000256" key="5">
    <source>
        <dbReference type="ARBA" id="ARBA00022833"/>
    </source>
</evidence>
<keyword evidence="3 7" id="KW-0479">Metal-binding</keyword>
<evidence type="ECO:0000256" key="6">
    <source>
        <dbReference type="ARBA" id="ARBA00023049"/>
    </source>
</evidence>
<keyword evidence="4 7" id="KW-0378">Hydrolase</keyword>